<evidence type="ECO:0000313" key="1">
    <source>
        <dbReference type="EMBL" id="QMV45843.1"/>
    </source>
</evidence>
<dbReference type="Proteomes" id="UP000515744">
    <property type="component" value="Chromosome"/>
</dbReference>
<evidence type="ECO:0000313" key="2">
    <source>
        <dbReference type="Proteomes" id="UP000515744"/>
    </source>
</evidence>
<reference evidence="2" key="1">
    <citation type="journal article" date="2020" name="Mol. Biol.">
        <title>Life and death of selfish genes: comparative genomics reveals the dynamic evolution of cytoplasmic incompatibility.</title>
        <authorList>
            <person name="Martinez J."/>
            <person name="Klasson L."/>
            <person name="Welch J."/>
            <person name="Jiggins F.M."/>
        </authorList>
    </citation>
    <scope>NUCLEOTIDE SEQUENCE [LARGE SCALE GENOMIC DNA]</scope>
</reference>
<gene>
    <name evidence="1" type="ORF">HC358_01785</name>
</gene>
<sequence>MLVSKERKEYLLEKFKYAAKEFGKSGTKSNHKTVPKEQQLSIDLGNKKVFGIINRILHWIESKFTYFFLRYNLFSEVGVKERKIPGINTKVKYFTPDDQIEHTKITYKGKLYIDLMPEIEDNKLKGFKGKLYDTTDKISKGEKGCVAYVITLDGKLVTHEHINVNKSGWAYRHSTLAGGRPVLCSGLIKVVNGKITYIDNNSGHYKPESANLYNAVKKLEGLFSKEAKVVCLPYWVSLQKQIPFIRTIIPAKQEPVEKFLRRMEKKGKDGLTQYERHFKGVKECNEQYEQKLLLASYKSPTNELPCKPTIHKKHRLKYYEYINLHLNFLKEFDENPKVQKMAIEHSIRRIIGANYGHKPTVALAKAQIAKDGKLQETDEIVGMNVTFHHENDCNSFAKFLDLKKHSYNCTSYLKDKEIDELFKYTYDEKDRTTIEKLMPNKHTVFMSTDQADKFIKDTLQIEIDSIEQLGIRLVER</sequence>
<dbReference type="RefSeq" id="WP_182159507.1">
    <property type="nucleotide sequence ID" value="NZ_CP050531.1"/>
</dbReference>
<protein>
    <submittedName>
        <fullName evidence="1">Uncharacterized protein</fullName>
    </submittedName>
</protein>
<organism evidence="1 2">
    <name type="scientific">Wolbachia pipientis</name>
    <dbReference type="NCBI Taxonomy" id="955"/>
    <lineage>
        <taxon>Bacteria</taxon>
        <taxon>Pseudomonadati</taxon>
        <taxon>Pseudomonadota</taxon>
        <taxon>Alphaproteobacteria</taxon>
        <taxon>Rickettsiales</taxon>
        <taxon>Anaplasmataceae</taxon>
        <taxon>Wolbachieae</taxon>
        <taxon>Wolbachia</taxon>
    </lineage>
</organism>
<reference evidence="1 2" key="2">
    <citation type="journal article" date="2020" name="Mol. Biol. Evol.">
        <title>Life and death of selfish genes: comparative genomics reveals the dynamic evolution of cytoplasmic incompatibility.</title>
        <authorList>
            <person name="Martinez J."/>
            <person name="Klasson L."/>
            <person name="Welch J."/>
            <person name="Jiggins F.M."/>
        </authorList>
    </citation>
    <scope>NUCLEOTIDE SEQUENCE [LARGE SCALE GENOMIC DNA]</scope>
    <source>
        <strain evidence="1">WStv</strain>
    </source>
</reference>
<dbReference type="EMBL" id="CP050531">
    <property type="protein sequence ID" value="QMV45843.1"/>
    <property type="molecule type" value="Genomic_DNA"/>
</dbReference>
<name>A0A7G5C9F9_WOLPI</name>
<dbReference type="AlphaFoldDB" id="A0A7G5C9F9"/>
<proteinExistence type="predicted"/>
<accession>A0A7G5C9F9</accession>